<evidence type="ECO:0000256" key="7">
    <source>
        <dbReference type="SAM" id="Coils"/>
    </source>
</evidence>
<protein>
    <submittedName>
        <fullName evidence="10">Secretion protein HlyD</fullName>
    </submittedName>
</protein>
<keyword evidence="3" id="KW-0813">Transport</keyword>
<dbReference type="STRING" id="1121863.GCA_000621185_03921"/>
<evidence type="ECO:0000256" key="4">
    <source>
        <dbReference type="ARBA" id="ARBA00022692"/>
    </source>
</evidence>
<keyword evidence="6 8" id="KW-0472">Membrane</keyword>
<dbReference type="PANTHER" id="PTHR30386">
    <property type="entry name" value="MEMBRANE FUSION SUBUNIT OF EMRAB-TOLC MULTIDRUG EFFLUX PUMP"/>
    <property type="match status" value="1"/>
</dbReference>
<organism evidence="10 11">
    <name type="scientific">Franconibacter pulveris</name>
    <dbReference type="NCBI Taxonomy" id="435910"/>
    <lineage>
        <taxon>Bacteria</taxon>
        <taxon>Pseudomonadati</taxon>
        <taxon>Pseudomonadota</taxon>
        <taxon>Gammaproteobacteria</taxon>
        <taxon>Enterobacterales</taxon>
        <taxon>Enterobacteriaceae</taxon>
        <taxon>Franconibacter</taxon>
    </lineage>
</organism>
<dbReference type="OrthoDB" id="9775513at2"/>
<keyword evidence="7" id="KW-0175">Coiled coil</keyword>
<evidence type="ECO:0000256" key="2">
    <source>
        <dbReference type="ARBA" id="ARBA00009477"/>
    </source>
</evidence>
<comment type="subcellular location">
    <subcellularLocation>
        <location evidence="1">Membrane</location>
        <topology evidence="1">Single-pass membrane protein</topology>
    </subcellularLocation>
</comment>
<comment type="similarity">
    <text evidence="2">Belongs to the membrane fusion protein (MFP) (TC 8.A.1) family.</text>
</comment>
<dbReference type="InterPro" id="IPR058982">
    <property type="entry name" value="Beta-barrel_AprE"/>
</dbReference>
<name>A0A0J8VMR4_9ENTR</name>
<evidence type="ECO:0000256" key="3">
    <source>
        <dbReference type="ARBA" id="ARBA00022448"/>
    </source>
</evidence>
<feature type="coiled-coil region" evidence="7">
    <location>
        <begin position="96"/>
        <end position="204"/>
    </location>
</feature>
<dbReference type="GO" id="GO:0016020">
    <property type="term" value="C:membrane"/>
    <property type="evidence" value="ECO:0007669"/>
    <property type="project" value="UniProtKB-SubCell"/>
</dbReference>
<dbReference type="Proteomes" id="UP000037315">
    <property type="component" value="Unassembled WGS sequence"/>
</dbReference>
<evidence type="ECO:0000313" key="10">
    <source>
        <dbReference type="EMBL" id="KMV34396.1"/>
    </source>
</evidence>
<dbReference type="PANTHER" id="PTHR30386:SF26">
    <property type="entry name" value="TRANSPORT PROTEIN COMB"/>
    <property type="match status" value="1"/>
</dbReference>
<dbReference type="PROSITE" id="PS00543">
    <property type="entry name" value="HLYD_FAMILY"/>
    <property type="match status" value="1"/>
</dbReference>
<proteinExistence type="inferred from homology"/>
<keyword evidence="11" id="KW-1185">Reference proteome</keyword>
<dbReference type="Pfam" id="PF26002">
    <property type="entry name" value="Beta-barrel_AprE"/>
    <property type="match status" value="1"/>
</dbReference>
<comment type="caution">
    <text evidence="10">The sequence shown here is derived from an EMBL/GenBank/DDBJ whole genome shotgun (WGS) entry which is preliminary data.</text>
</comment>
<dbReference type="InterPro" id="IPR050739">
    <property type="entry name" value="MFP"/>
</dbReference>
<sequence length="389" mass="43767">MSKFILYRKLRHERRNATRIIWACSLTLALFLVWAWFAVLDEVTLGSGKITPSSKAQVIQSLDGGVIDKVFVQEGQMVAQGQLLARLDPVRFQSNFGEAQARARNLQASAERLRAELSGEPLRFSPEIEQDAALVARERQLYESRRRNLEETLSHLQQSARLVEDELRMTEPLVTQGAAGKVEVIRLRKELSALQGKMDEARNDYAVRAREEQVKNNADLDAQRQIVAGKRDQLTRATLHSPVRGIVKDIQLNTPGGVLAPGDKLMEIVPVEDRLLVETRISPRDIAWIRPGLAASVKITAYDPAIYGALPGEVEMVSADTLQDEVKRDQWFYRVYIRTQRAALINKAGKSFPILPGMVADVEIKTGQKSVLDYLIKPLNKAREALRER</sequence>
<dbReference type="PATRIC" id="fig|1656095.3.peg.2770"/>
<evidence type="ECO:0000256" key="5">
    <source>
        <dbReference type="ARBA" id="ARBA00022989"/>
    </source>
</evidence>
<dbReference type="Gene3D" id="2.40.30.170">
    <property type="match status" value="1"/>
</dbReference>
<evidence type="ECO:0000259" key="9">
    <source>
        <dbReference type="Pfam" id="PF26002"/>
    </source>
</evidence>
<accession>A0A0J8VMR4</accession>
<keyword evidence="5 8" id="KW-1133">Transmembrane helix</keyword>
<evidence type="ECO:0000256" key="8">
    <source>
        <dbReference type="SAM" id="Phobius"/>
    </source>
</evidence>
<feature type="domain" description="AprE-like beta-barrel" evidence="9">
    <location>
        <begin position="275"/>
        <end position="367"/>
    </location>
</feature>
<dbReference type="InterPro" id="IPR006144">
    <property type="entry name" value="Secretion_HlyD_CS"/>
</dbReference>
<dbReference type="AlphaFoldDB" id="A0A0J8VMR4"/>
<dbReference type="SUPFAM" id="SSF111369">
    <property type="entry name" value="HlyD-like secretion proteins"/>
    <property type="match status" value="1"/>
</dbReference>
<reference evidence="10 11" key="1">
    <citation type="submission" date="2015-06" db="EMBL/GenBank/DDBJ databases">
        <title>Genome sequencing of Cronobacter sp. strain DJ34 isolated from petroleum contaminated sludge of Duliajan Oil Fields, Assam, India.</title>
        <authorList>
            <person name="Pal S."/>
            <person name="Banerjee T.D."/>
            <person name="Roy A."/>
            <person name="Sar P."/>
            <person name="Kazy S.K."/>
        </authorList>
    </citation>
    <scope>NUCLEOTIDE SEQUENCE [LARGE SCALE GENOMIC DNA]</scope>
    <source>
        <strain evidence="10 11">DJ34</strain>
    </source>
</reference>
<dbReference type="GO" id="GO:0009306">
    <property type="term" value="P:protein secretion"/>
    <property type="evidence" value="ECO:0007669"/>
    <property type="project" value="InterPro"/>
</dbReference>
<gene>
    <name evidence="10" type="ORF">ACH50_13410</name>
</gene>
<dbReference type="Gene3D" id="1.10.287.470">
    <property type="entry name" value="Helix hairpin bin"/>
    <property type="match status" value="1"/>
</dbReference>
<keyword evidence="4 8" id="KW-0812">Transmembrane</keyword>
<dbReference type="Gene3D" id="2.40.50.100">
    <property type="match status" value="1"/>
</dbReference>
<dbReference type="EMBL" id="LFEJ01000015">
    <property type="protein sequence ID" value="KMV34396.1"/>
    <property type="molecule type" value="Genomic_DNA"/>
</dbReference>
<dbReference type="PRINTS" id="PR01490">
    <property type="entry name" value="RTXTOXIND"/>
</dbReference>
<evidence type="ECO:0000256" key="6">
    <source>
        <dbReference type="ARBA" id="ARBA00023136"/>
    </source>
</evidence>
<dbReference type="RefSeq" id="WP_024556281.1">
    <property type="nucleotide sequence ID" value="NZ_LFEJ01000015.1"/>
</dbReference>
<evidence type="ECO:0000256" key="1">
    <source>
        <dbReference type="ARBA" id="ARBA00004167"/>
    </source>
</evidence>
<feature type="transmembrane region" description="Helical" evidence="8">
    <location>
        <begin position="20"/>
        <end position="39"/>
    </location>
</feature>
<evidence type="ECO:0000313" key="11">
    <source>
        <dbReference type="Proteomes" id="UP000037315"/>
    </source>
</evidence>